<evidence type="ECO:0000313" key="2">
    <source>
        <dbReference type="EMBL" id="MDP9887983.1"/>
    </source>
</evidence>
<proteinExistence type="predicted"/>
<accession>A0ABT9RRW9</accession>
<comment type="caution">
    <text evidence="2">The sequence shown here is derived from an EMBL/GenBank/DDBJ whole genome shotgun (WGS) entry which is preliminary data.</text>
</comment>
<evidence type="ECO:0000256" key="1">
    <source>
        <dbReference type="SAM" id="MobiDB-lite"/>
    </source>
</evidence>
<protein>
    <submittedName>
        <fullName evidence="2">Uncharacterized protein</fullName>
    </submittedName>
</protein>
<feature type="region of interest" description="Disordered" evidence="1">
    <location>
        <begin position="57"/>
        <end position="141"/>
    </location>
</feature>
<feature type="compositionally biased region" description="Basic and acidic residues" evidence="1">
    <location>
        <begin position="103"/>
        <end position="128"/>
    </location>
</feature>
<sequence length="141" mass="14919">MLSTSVPERIQPADFPWPTSSDRIKAAYATGDPASALPLYREALAAAGQAPESCQAADAAAGTGTRLAEAGERLDAKLGAWQSTKPAPGGKSPGETPAGALQDRLDQLQDRSRQAGRERNSGREREEYLDSNDGSAPERPW</sequence>
<dbReference type="RefSeq" id="WP_307306290.1">
    <property type="nucleotide sequence ID" value="NZ_JAUSRE010000006.1"/>
</dbReference>
<organism evidence="2 3">
    <name type="scientific">Pseudarthrobacter enclensis</name>
    <dbReference type="NCBI Taxonomy" id="993070"/>
    <lineage>
        <taxon>Bacteria</taxon>
        <taxon>Bacillati</taxon>
        <taxon>Actinomycetota</taxon>
        <taxon>Actinomycetes</taxon>
        <taxon>Micrococcales</taxon>
        <taxon>Micrococcaceae</taxon>
        <taxon>Pseudarthrobacter</taxon>
    </lineage>
</organism>
<gene>
    <name evidence="2" type="ORF">J2X98_001562</name>
</gene>
<reference evidence="2 3" key="1">
    <citation type="submission" date="2023-07" db="EMBL/GenBank/DDBJ databases">
        <title>Sorghum-associated microbial communities from plants grown in Nebraska, USA.</title>
        <authorList>
            <person name="Schachtman D."/>
        </authorList>
    </citation>
    <scope>NUCLEOTIDE SEQUENCE [LARGE SCALE GENOMIC DNA]</scope>
    <source>
        <strain evidence="2 3">CC222</strain>
    </source>
</reference>
<keyword evidence="3" id="KW-1185">Reference proteome</keyword>
<evidence type="ECO:0000313" key="3">
    <source>
        <dbReference type="Proteomes" id="UP001226577"/>
    </source>
</evidence>
<dbReference type="EMBL" id="JAUSRE010000006">
    <property type="protein sequence ID" value="MDP9887983.1"/>
    <property type="molecule type" value="Genomic_DNA"/>
</dbReference>
<name>A0ABT9RRW9_9MICC</name>
<feature type="region of interest" description="Disordered" evidence="1">
    <location>
        <begin position="1"/>
        <end position="21"/>
    </location>
</feature>
<dbReference type="Proteomes" id="UP001226577">
    <property type="component" value="Unassembled WGS sequence"/>
</dbReference>